<evidence type="ECO:0000313" key="17">
    <source>
        <dbReference type="Proteomes" id="UP000439591"/>
    </source>
</evidence>
<feature type="domain" description="Response regulatory" evidence="12">
    <location>
        <begin position="716"/>
        <end position="832"/>
    </location>
</feature>
<dbReference type="EC" id="2.7.13.3" evidence="3"/>
<dbReference type="SMART" id="SM01079">
    <property type="entry name" value="CHASE"/>
    <property type="match status" value="1"/>
</dbReference>
<dbReference type="CDD" id="cd00082">
    <property type="entry name" value="HisKA"/>
    <property type="match status" value="1"/>
</dbReference>
<dbReference type="InterPro" id="IPR004358">
    <property type="entry name" value="Sig_transdc_His_kin-like_C"/>
</dbReference>
<dbReference type="SMART" id="SM00448">
    <property type="entry name" value="REC"/>
    <property type="match status" value="1"/>
</dbReference>
<dbReference type="PROSITE" id="PS50110">
    <property type="entry name" value="RESPONSE_REGULATORY"/>
    <property type="match status" value="1"/>
</dbReference>
<dbReference type="PROSITE" id="PS50839">
    <property type="entry name" value="CHASE"/>
    <property type="match status" value="1"/>
</dbReference>
<dbReference type="InterPro" id="IPR035965">
    <property type="entry name" value="PAS-like_dom_sf"/>
</dbReference>
<evidence type="ECO:0000313" key="16">
    <source>
        <dbReference type="Proteomes" id="UP000435877"/>
    </source>
</evidence>
<dbReference type="Pfam" id="PF02518">
    <property type="entry name" value="HATPase_c"/>
    <property type="match status" value="1"/>
</dbReference>
<keyword evidence="6 10" id="KW-1133">Transmembrane helix</keyword>
<comment type="subcellular location">
    <subcellularLocation>
        <location evidence="2">Membrane</location>
    </subcellularLocation>
</comment>
<evidence type="ECO:0000256" key="6">
    <source>
        <dbReference type="ARBA" id="ARBA00022989"/>
    </source>
</evidence>
<evidence type="ECO:0000313" key="14">
    <source>
        <dbReference type="EMBL" id="CAA0086971.1"/>
    </source>
</evidence>
<dbReference type="SMART" id="SM00388">
    <property type="entry name" value="HisKA"/>
    <property type="match status" value="1"/>
</dbReference>
<dbReference type="RefSeq" id="WP_159267791.1">
    <property type="nucleotide sequence ID" value="NZ_CACSIK010000001.1"/>
</dbReference>
<dbReference type="Pfam" id="PF00512">
    <property type="entry name" value="HisKA"/>
    <property type="match status" value="1"/>
</dbReference>
<dbReference type="Gene3D" id="1.10.287.130">
    <property type="match status" value="1"/>
</dbReference>
<dbReference type="EMBL" id="CACSIM010000005">
    <property type="protein sequence ID" value="CAA0113842.1"/>
    <property type="molecule type" value="Genomic_DNA"/>
</dbReference>
<dbReference type="InterPro" id="IPR036097">
    <property type="entry name" value="HisK_dim/P_sf"/>
</dbReference>
<keyword evidence="5 10" id="KW-0812">Transmembrane</keyword>
<evidence type="ECO:0000259" key="13">
    <source>
        <dbReference type="PROSITE" id="PS50839"/>
    </source>
</evidence>
<dbReference type="Gene3D" id="3.40.50.2300">
    <property type="match status" value="1"/>
</dbReference>
<dbReference type="InterPro" id="IPR042240">
    <property type="entry name" value="CHASE_sf"/>
</dbReference>
<evidence type="ECO:0000256" key="1">
    <source>
        <dbReference type="ARBA" id="ARBA00000085"/>
    </source>
</evidence>
<accession>A0A5S9NB08</accession>
<evidence type="ECO:0000256" key="3">
    <source>
        <dbReference type="ARBA" id="ARBA00012438"/>
    </source>
</evidence>
<dbReference type="InterPro" id="IPR001789">
    <property type="entry name" value="Sig_transdc_resp-reg_receiver"/>
</dbReference>
<dbReference type="InterPro" id="IPR011006">
    <property type="entry name" value="CheY-like_superfamily"/>
</dbReference>
<dbReference type="AlphaFoldDB" id="A0A5S9NB08"/>
<evidence type="ECO:0000256" key="10">
    <source>
        <dbReference type="SAM" id="Phobius"/>
    </source>
</evidence>
<evidence type="ECO:0000313" key="15">
    <source>
        <dbReference type="EMBL" id="CAA0113842.1"/>
    </source>
</evidence>
<dbReference type="CDD" id="cd17546">
    <property type="entry name" value="REC_hyHK_CKI1_RcsC-like"/>
    <property type="match status" value="1"/>
</dbReference>
<sequence>MTDVKQKKPITQSQSAWEYAFTRSGAAIITLTLFASLIWAGWFLEAQQTSRLRIEQENELLRDLSILRANLESALNAKLYLVQGISAMVHANPKFSDATFQKFARELGDGVHSLKSLQLASKGVVSHVWPYPENKQAIGHDLLADPGRREAAEKAIISRDIWLAGPLNLLQGGEALIGRLPIFLNENDQDYFWGFASILIDFPLLLEEIGLSEFANKNQVAIRGRNGKGADGDVFLGDASIFNNGALLSTIQLPAGQWQIASLPKNNWSKESPNLSRNRQLIFFISMLISLIAYSLLRIPSVLRRAVSRATEALSKSERRFRDAIEALPDGFAIFEADQRLAVTNKQLENHFHAIDPNIGIGNRYEDLWNTEVRNGQYRFKSPEEAETFLTQQLAQHARREQNDSQQLEKSDGSWLQISESLMRDGGLVAYYRDITELVKKEQQLIEEKIRAETANRAKSDFLATISHELRTPLNAVLGLLGLLKEDNNLNTEQQEFISTAHSSATHLLSLLNELLDISKMEADKLELEEENFSLLDILSNAVTLLSANAKQKSLLLEYTVDPQLNLPLIGDQGRIRQIILNLLGNAIKFTDTGSVKLNARCLQRHSQSISLEISISDTGIGFNPALSKQLFEPFSQADSSAVRRFSGTGLGLAICKRLVEKMQGEIWADSTPGEGSVFTVHLTLPLAETPIEVISNTSDTDVFATPRELGWGVKRILLAEDNATNQLVIQAMLKDSGYQIDIANNGLEAIQAVTEQPVDLILMDVQMPQMDGLTATKVLRGNQKFNNIPIIGLSANAMSGYKEDMLSAGMNAYLTKPVNKQALINTMHRCLSDKEPVNGGPSD</sequence>
<dbReference type="GO" id="GO:0016020">
    <property type="term" value="C:membrane"/>
    <property type="evidence" value="ECO:0007669"/>
    <property type="project" value="UniProtKB-SubCell"/>
</dbReference>
<gene>
    <name evidence="14" type="primary">luxQ_1</name>
    <name evidence="15" type="synonym">luxQ_3</name>
    <name evidence="14" type="ORF">IHBHHGIJ_01172</name>
    <name evidence="15" type="ORF">KFEGEMFD_02912</name>
</gene>
<comment type="catalytic activity">
    <reaction evidence="1">
        <text>ATP + protein L-histidine = ADP + protein N-phospho-L-histidine.</text>
        <dbReference type="EC" id="2.7.13.3"/>
    </reaction>
</comment>
<dbReference type="InterPro" id="IPR003594">
    <property type="entry name" value="HATPase_dom"/>
</dbReference>
<dbReference type="Proteomes" id="UP000435877">
    <property type="component" value="Unassembled WGS sequence"/>
</dbReference>
<keyword evidence="16" id="KW-1185">Reference proteome</keyword>
<dbReference type="SUPFAM" id="SSF55874">
    <property type="entry name" value="ATPase domain of HSP90 chaperone/DNA topoisomerase II/histidine kinase"/>
    <property type="match status" value="1"/>
</dbReference>
<feature type="domain" description="Histidine kinase" evidence="11">
    <location>
        <begin position="465"/>
        <end position="687"/>
    </location>
</feature>
<dbReference type="PRINTS" id="PR00344">
    <property type="entry name" value="BCTRLSENSOR"/>
</dbReference>
<dbReference type="InterPro" id="IPR005467">
    <property type="entry name" value="His_kinase_dom"/>
</dbReference>
<organism evidence="14 16">
    <name type="scientific">Zhongshania aliphaticivorans</name>
    <dbReference type="NCBI Taxonomy" id="1470434"/>
    <lineage>
        <taxon>Bacteria</taxon>
        <taxon>Pseudomonadati</taxon>
        <taxon>Pseudomonadota</taxon>
        <taxon>Gammaproteobacteria</taxon>
        <taxon>Cellvibrionales</taxon>
        <taxon>Spongiibacteraceae</taxon>
        <taxon>Zhongshania</taxon>
    </lineage>
</organism>
<evidence type="ECO:0000256" key="2">
    <source>
        <dbReference type="ARBA" id="ARBA00004370"/>
    </source>
</evidence>
<dbReference type="SUPFAM" id="SSF55785">
    <property type="entry name" value="PYP-like sensor domain (PAS domain)"/>
    <property type="match status" value="1"/>
</dbReference>
<feature type="transmembrane region" description="Helical" evidence="10">
    <location>
        <begin position="20"/>
        <end position="44"/>
    </location>
</feature>
<evidence type="ECO:0000256" key="9">
    <source>
        <dbReference type="PROSITE-ProRule" id="PRU00169"/>
    </source>
</evidence>
<feature type="modified residue" description="4-aspartylphosphate" evidence="9">
    <location>
        <position position="765"/>
    </location>
</feature>
<keyword evidence="14" id="KW-0418">Kinase</keyword>
<keyword evidence="14" id="KW-0808">Transferase</keyword>
<evidence type="ECO:0000256" key="4">
    <source>
        <dbReference type="ARBA" id="ARBA00022553"/>
    </source>
</evidence>
<evidence type="ECO:0000256" key="7">
    <source>
        <dbReference type="ARBA" id="ARBA00023012"/>
    </source>
</evidence>
<evidence type="ECO:0000256" key="5">
    <source>
        <dbReference type="ARBA" id="ARBA00022692"/>
    </source>
</evidence>
<dbReference type="InterPro" id="IPR003661">
    <property type="entry name" value="HisK_dim/P_dom"/>
</dbReference>
<dbReference type="PANTHER" id="PTHR45339:SF1">
    <property type="entry name" value="HYBRID SIGNAL TRANSDUCTION HISTIDINE KINASE J"/>
    <property type="match status" value="1"/>
</dbReference>
<dbReference type="FunFam" id="3.30.565.10:FF:000010">
    <property type="entry name" value="Sensor histidine kinase RcsC"/>
    <property type="match status" value="1"/>
</dbReference>
<dbReference type="Proteomes" id="UP000439591">
    <property type="component" value="Unassembled WGS sequence"/>
</dbReference>
<evidence type="ECO:0000259" key="11">
    <source>
        <dbReference type="PROSITE" id="PS50109"/>
    </source>
</evidence>
<proteinExistence type="predicted"/>
<dbReference type="InterPro" id="IPR006189">
    <property type="entry name" value="CHASE_dom"/>
</dbReference>
<keyword evidence="7" id="KW-0902">Two-component regulatory system</keyword>
<dbReference type="CDD" id="cd16922">
    <property type="entry name" value="HATPase_EvgS-ArcB-TorS-like"/>
    <property type="match status" value="1"/>
</dbReference>
<dbReference type="InterPro" id="IPR036890">
    <property type="entry name" value="HATPase_C_sf"/>
</dbReference>
<dbReference type="PROSITE" id="PS50109">
    <property type="entry name" value="HIS_KIN"/>
    <property type="match status" value="1"/>
</dbReference>
<dbReference type="EMBL" id="CACSIK010000001">
    <property type="protein sequence ID" value="CAA0086971.1"/>
    <property type="molecule type" value="Genomic_DNA"/>
</dbReference>
<feature type="domain" description="CHASE" evidence="13">
    <location>
        <begin position="124"/>
        <end position="219"/>
    </location>
</feature>
<evidence type="ECO:0000256" key="8">
    <source>
        <dbReference type="ARBA" id="ARBA00023136"/>
    </source>
</evidence>
<dbReference type="Pfam" id="PF03924">
    <property type="entry name" value="CHASE"/>
    <property type="match status" value="1"/>
</dbReference>
<name>A0A5S9NB08_9GAMM</name>
<keyword evidence="8 10" id="KW-0472">Membrane</keyword>
<dbReference type="OrthoDB" id="7051794at2"/>
<dbReference type="SMART" id="SM00387">
    <property type="entry name" value="HATPase_c"/>
    <property type="match status" value="1"/>
</dbReference>
<dbReference type="Gene3D" id="3.30.450.350">
    <property type="entry name" value="CHASE domain"/>
    <property type="match status" value="1"/>
</dbReference>
<protein>
    <recommendedName>
        <fullName evidence="3">histidine kinase</fullName>
        <ecNumber evidence="3">2.7.13.3</ecNumber>
    </recommendedName>
</protein>
<dbReference type="SUPFAM" id="SSF47384">
    <property type="entry name" value="Homodimeric domain of signal transducing histidine kinase"/>
    <property type="match status" value="1"/>
</dbReference>
<dbReference type="Gene3D" id="3.30.565.10">
    <property type="entry name" value="Histidine kinase-like ATPase, C-terminal domain"/>
    <property type="match status" value="1"/>
</dbReference>
<dbReference type="Gene3D" id="3.30.450.20">
    <property type="entry name" value="PAS domain"/>
    <property type="match status" value="1"/>
</dbReference>
<dbReference type="Pfam" id="PF12860">
    <property type="entry name" value="PAS_7"/>
    <property type="match status" value="1"/>
</dbReference>
<dbReference type="GO" id="GO:0000155">
    <property type="term" value="F:phosphorelay sensor kinase activity"/>
    <property type="evidence" value="ECO:0007669"/>
    <property type="project" value="InterPro"/>
</dbReference>
<keyword evidence="4 9" id="KW-0597">Phosphoprotein</keyword>
<reference evidence="16 17" key="1">
    <citation type="submission" date="2019-11" db="EMBL/GenBank/DDBJ databases">
        <authorList>
            <person name="Holert J."/>
        </authorList>
    </citation>
    <scope>NUCLEOTIDE SEQUENCE [LARGE SCALE GENOMIC DNA]</scope>
    <source>
        <strain evidence="15">BC3_2A</strain>
        <strain evidence="14">SB11_1A</strain>
    </source>
</reference>
<evidence type="ECO:0000259" key="12">
    <source>
        <dbReference type="PROSITE" id="PS50110"/>
    </source>
</evidence>
<dbReference type="SUPFAM" id="SSF52172">
    <property type="entry name" value="CheY-like"/>
    <property type="match status" value="1"/>
</dbReference>
<dbReference type="Pfam" id="PF00072">
    <property type="entry name" value="Response_reg"/>
    <property type="match status" value="1"/>
</dbReference>
<dbReference type="PANTHER" id="PTHR45339">
    <property type="entry name" value="HYBRID SIGNAL TRANSDUCTION HISTIDINE KINASE J"/>
    <property type="match status" value="1"/>
</dbReference>